<protein>
    <submittedName>
        <fullName evidence="7">Heterogeneous nuclear ribonucleoprotein D-like protein</fullName>
    </submittedName>
</protein>
<dbReference type="GO" id="GO:1990904">
    <property type="term" value="C:ribonucleoprotein complex"/>
    <property type="evidence" value="ECO:0007669"/>
    <property type="project" value="UniProtKB-KW"/>
</dbReference>
<dbReference type="PROSITE" id="PS50102">
    <property type="entry name" value="RRM"/>
    <property type="match status" value="2"/>
</dbReference>
<dbReference type="Gene3D" id="3.30.70.330">
    <property type="match status" value="2"/>
</dbReference>
<sequence>MYSFLIFRKLFLGGLSWDTTEDDIRSYFGKFGTIIDVSIKYDAVTGNPRGFGFITFAEDAIDKVLSTVPHLLNNKVVDPKRAKSRPMCKKIFVGGVDANVSEEDIKSYFSQYGTVKAIELPFDHQRCRRRQFCFIIFDTEAGAVAACREPKQTIGGRECDIKKAQPQPIAHQQKRMQQVLPHGLPGGKVMHHMPAYPQEFGNGAFEDIGRSPVYGFNRNRGGGARRRTEGEASRRSNWRYNRTAVFYNNGEANCAVQE</sequence>
<keyword evidence="5" id="KW-0732">Signal</keyword>
<dbReference type="EMBL" id="NCKU01000934">
    <property type="protein sequence ID" value="RWS13619.1"/>
    <property type="molecule type" value="Genomic_DNA"/>
</dbReference>
<keyword evidence="8" id="KW-1185">Reference proteome</keyword>
<gene>
    <name evidence="7" type="ORF">B4U79_02830</name>
</gene>
<keyword evidence="2 4" id="KW-0694">RNA-binding</keyword>
<dbReference type="STRING" id="1965070.A0A443REB5"/>
<dbReference type="PANTHER" id="PTHR48033:SF10">
    <property type="entry name" value="RNA-BINDING PROTEIN SQUID"/>
    <property type="match status" value="1"/>
</dbReference>
<dbReference type="InterPro" id="IPR012677">
    <property type="entry name" value="Nucleotide-bd_a/b_plait_sf"/>
</dbReference>
<dbReference type="InterPro" id="IPR000504">
    <property type="entry name" value="RRM_dom"/>
</dbReference>
<reference evidence="7 8" key="1">
    <citation type="journal article" date="2018" name="Gigascience">
        <title>Genomes of trombidid mites reveal novel predicted allergens and laterally-transferred genes associated with secondary metabolism.</title>
        <authorList>
            <person name="Dong X."/>
            <person name="Chaisiri K."/>
            <person name="Xia D."/>
            <person name="Armstrong S.D."/>
            <person name="Fang Y."/>
            <person name="Donnelly M.J."/>
            <person name="Kadowaki T."/>
            <person name="McGarry J.W."/>
            <person name="Darby A.C."/>
            <person name="Makepeace B.L."/>
        </authorList>
    </citation>
    <scope>NUCLEOTIDE SEQUENCE [LARGE SCALE GENOMIC DNA]</scope>
    <source>
        <strain evidence="7">UoL-WK</strain>
    </source>
</reference>
<evidence type="ECO:0000259" key="6">
    <source>
        <dbReference type="PROSITE" id="PS50102"/>
    </source>
</evidence>
<keyword evidence="7" id="KW-0687">Ribonucleoprotein</keyword>
<organism evidence="7 8">
    <name type="scientific">Dinothrombium tinctorium</name>
    <dbReference type="NCBI Taxonomy" id="1965070"/>
    <lineage>
        <taxon>Eukaryota</taxon>
        <taxon>Metazoa</taxon>
        <taxon>Ecdysozoa</taxon>
        <taxon>Arthropoda</taxon>
        <taxon>Chelicerata</taxon>
        <taxon>Arachnida</taxon>
        <taxon>Acari</taxon>
        <taxon>Acariformes</taxon>
        <taxon>Trombidiformes</taxon>
        <taxon>Prostigmata</taxon>
        <taxon>Anystina</taxon>
        <taxon>Parasitengona</taxon>
        <taxon>Trombidioidea</taxon>
        <taxon>Trombidiidae</taxon>
        <taxon>Dinothrombium</taxon>
    </lineage>
</organism>
<dbReference type="GO" id="GO:0003723">
    <property type="term" value="F:RNA binding"/>
    <property type="evidence" value="ECO:0007669"/>
    <property type="project" value="UniProtKB-UniRule"/>
</dbReference>
<accession>A0A443REB5</accession>
<evidence type="ECO:0000256" key="2">
    <source>
        <dbReference type="ARBA" id="ARBA00022884"/>
    </source>
</evidence>
<evidence type="ECO:0000256" key="1">
    <source>
        <dbReference type="ARBA" id="ARBA00004123"/>
    </source>
</evidence>
<dbReference type="OrthoDB" id="1875751at2759"/>
<dbReference type="GO" id="GO:0000785">
    <property type="term" value="C:chromatin"/>
    <property type="evidence" value="ECO:0007669"/>
    <property type="project" value="TreeGrafter"/>
</dbReference>
<dbReference type="InterPro" id="IPR035979">
    <property type="entry name" value="RBD_domain_sf"/>
</dbReference>
<dbReference type="GO" id="GO:0010468">
    <property type="term" value="P:regulation of gene expression"/>
    <property type="evidence" value="ECO:0007669"/>
    <property type="project" value="TreeGrafter"/>
</dbReference>
<comment type="subcellular location">
    <subcellularLocation>
        <location evidence="1">Nucleus</location>
    </subcellularLocation>
</comment>
<dbReference type="SMART" id="SM00360">
    <property type="entry name" value="RRM"/>
    <property type="match status" value="2"/>
</dbReference>
<name>A0A443REB5_9ACAR</name>
<dbReference type="PANTHER" id="PTHR48033">
    <property type="entry name" value="RNA-BINDING (RRM/RBD/RNP MOTIFS) FAMILY PROTEIN"/>
    <property type="match status" value="1"/>
</dbReference>
<dbReference type="Pfam" id="PF00076">
    <property type="entry name" value="RRM_1"/>
    <property type="match status" value="2"/>
</dbReference>
<keyword evidence="3" id="KW-0539">Nucleus</keyword>
<evidence type="ECO:0000313" key="7">
    <source>
        <dbReference type="EMBL" id="RWS13619.1"/>
    </source>
</evidence>
<evidence type="ECO:0000256" key="5">
    <source>
        <dbReference type="SAM" id="SignalP"/>
    </source>
</evidence>
<dbReference type="Proteomes" id="UP000285301">
    <property type="component" value="Unassembled WGS sequence"/>
</dbReference>
<evidence type="ECO:0000256" key="4">
    <source>
        <dbReference type="PROSITE-ProRule" id="PRU00176"/>
    </source>
</evidence>
<feature type="chain" id="PRO_5018998096" evidence="5">
    <location>
        <begin position="17"/>
        <end position="258"/>
    </location>
</feature>
<dbReference type="SUPFAM" id="SSF54928">
    <property type="entry name" value="RNA-binding domain, RBD"/>
    <property type="match status" value="2"/>
</dbReference>
<feature type="domain" description="RRM" evidence="6">
    <location>
        <begin position="8"/>
        <end position="87"/>
    </location>
</feature>
<evidence type="ECO:0000256" key="3">
    <source>
        <dbReference type="ARBA" id="ARBA00023242"/>
    </source>
</evidence>
<dbReference type="AlphaFoldDB" id="A0A443REB5"/>
<feature type="domain" description="RRM" evidence="6">
    <location>
        <begin position="89"/>
        <end position="166"/>
    </location>
</feature>
<evidence type="ECO:0000313" key="8">
    <source>
        <dbReference type="Proteomes" id="UP000285301"/>
    </source>
</evidence>
<proteinExistence type="predicted"/>
<comment type="caution">
    <text evidence="7">The sequence shown here is derived from an EMBL/GenBank/DDBJ whole genome shotgun (WGS) entry which is preliminary data.</text>
</comment>
<dbReference type="GO" id="GO:0005654">
    <property type="term" value="C:nucleoplasm"/>
    <property type="evidence" value="ECO:0007669"/>
    <property type="project" value="TreeGrafter"/>
</dbReference>
<feature type="signal peptide" evidence="5">
    <location>
        <begin position="1"/>
        <end position="16"/>
    </location>
</feature>